<dbReference type="AlphaFoldDB" id="A0A845VA80"/>
<accession>A0A845VA80</accession>
<dbReference type="GO" id="GO:0005737">
    <property type="term" value="C:cytoplasm"/>
    <property type="evidence" value="ECO:0007669"/>
    <property type="project" value="UniProtKB-SubCell"/>
</dbReference>
<dbReference type="Pfam" id="PF01135">
    <property type="entry name" value="PCMT"/>
    <property type="match status" value="1"/>
</dbReference>
<evidence type="ECO:0000313" key="10">
    <source>
        <dbReference type="Proteomes" id="UP000484885"/>
    </source>
</evidence>
<dbReference type="SMART" id="SM00650">
    <property type="entry name" value="rADc"/>
    <property type="match status" value="1"/>
</dbReference>
<dbReference type="PANTHER" id="PTHR31299:SF0">
    <property type="entry name" value="ESTERASE, PUTATIVE (AFU_ORTHOLOGUE AFUA_1G05850)-RELATED"/>
    <property type="match status" value="1"/>
</dbReference>
<dbReference type="HAMAP" id="MF_00090">
    <property type="entry name" value="PIMT"/>
    <property type="match status" value="1"/>
</dbReference>
<dbReference type="InterPro" id="IPR000682">
    <property type="entry name" value="PCMT"/>
</dbReference>
<dbReference type="NCBIfam" id="TIGR00080">
    <property type="entry name" value="pimt"/>
    <property type="match status" value="1"/>
</dbReference>
<dbReference type="PANTHER" id="PTHR31299">
    <property type="entry name" value="ESTERASE, PUTATIVE (AFU_ORTHOLOGUE AFUA_1G05850)-RELATED"/>
    <property type="match status" value="1"/>
</dbReference>
<dbReference type="CDD" id="cd14728">
    <property type="entry name" value="Ere-like"/>
    <property type="match status" value="1"/>
</dbReference>
<dbReference type="NCBIfam" id="NF001453">
    <property type="entry name" value="PRK00312.1"/>
    <property type="match status" value="1"/>
</dbReference>
<keyword evidence="10" id="KW-1185">Reference proteome</keyword>
<evidence type="ECO:0000259" key="8">
    <source>
        <dbReference type="SMART" id="SM00650"/>
    </source>
</evidence>
<comment type="catalytic activity">
    <reaction evidence="7">
        <text>[protein]-L-isoaspartate + S-adenosyl-L-methionine = [protein]-L-isoaspartate alpha-methyl ester + S-adenosyl-L-homocysteine</text>
        <dbReference type="Rhea" id="RHEA:12705"/>
        <dbReference type="Rhea" id="RHEA-COMP:12143"/>
        <dbReference type="Rhea" id="RHEA-COMP:12144"/>
        <dbReference type="ChEBI" id="CHEBI:57856"/>
        <dbReference type="ChEBI" id="CHEBI:59789"/>
        <dbReference type="ChEBI" id="CHEBI:90596"/>
        <dbReference type="ChEBI" id="CHEBI:90598"/>
        <dbReference type="EC" id="2.1.1.77"/>
    </reaction>
</comment>
<keyword evidence="3 7" id="KW-0963">Cytoplasm</keyword>
<comment type="subcellular location">
    <subcellularLocation>
        <location evidence="1 7">Cytoplasm</location>
    </subcellularLocation>
</comment>
<dbReference type="InterPro" id="IPR052036">
    <property type="entry name" value="Hydrolase/PRTase-associated"/>
</dbReference>
<comment type="caution">
    <text evidence="9">The sequence shown here is derived from an EMBL/GenBank/DDBJ whole genome shotgun (WGS) entry which is preliminary data.</text>
</comment>
<dbReference type="SUPFAM" id="SSF159501">
    <property type="entry name" value="EreA/ChaN-like"/>
    <property type="match status" value="1"/>
</dbReference>
<dbReference type="InterPro" id="IPR007815">
    <property type="entry name" value="Emycin_Estase"/>
</dbReference>
<dbReference type="InterPro" id="IPR020598">
    <property type="entry name" value="rRNA_Ade_methylase_Trfase_N"/>
</dbReference>
<dbReference type="EC" id="2.1.1.77" evidence="7"/>
<proteinExistence type="inferred from homology"/>
<dbReference type="Proteomes" id="UP000484885">
    <property type="component" value="Unassembled WGS sequence"/>
</dbReference>
<dbReference type="Pfam" id="PF05139">
    <property type="entry name" value="Erythro_esteras"/>
    <property type="match status" value="1"/>
</dbReference>
<name>A0A845VA80_9GAMM</name>
<dbReference type="CDD" id="cd02440">
    <property type="entry name" value="AdoMet_MTases"/>
    <property type="match status" value="1"/>
</dbReference>
<reference evidence="9 10" key="1">
    <citation type="submission" date="2020-02" db="EMBL/GenBank/DDBJ databases">
        <authorList>
            <person name="Zhang X.-Y."/>
        </authorList>
    </citation>
    <scope>NUCLEOTIDE SEQUENCE [LARGE SCALE GENOMIC DNA]</scope>
    <source>
        <strain evidence="9 10">C33</strain>
    </source>
</reference>
<keyword evidence="6 7" id="KW-0949">S-adenosyl-L-methionine</keyword>
<dbReference type="GO" id="GO:0000179">
    <property type="term" value="F:rRNA (adenine-N6,N6-)-dimethyltransferase activity"/>
    <property type="evidence" value="ECO:0007669"/>
    <property type="project" value="InterPro"/>
</dbReference>
<dbReference type="GO" id="GO:0046677">
    <property type="term" value="P:response to antibiotic"/>
    <property type="evidence" value="ECO:0007669"/>
    <property type="project" value="InterPro"/>
</dbReference>
<evidence type="ECO:0000256" key="5">
    <source>
        <dbReference type="ARBA" id="ARBA00022679"/>
    </source>
</evidence>
<keyword evidence="4 7" id="KW-0489">Methyltransferase</keyword>
<dbReference type="Gene3D" id="3.40.1660.10">
    <property type="entry name" value="EreA-like (biosynthetic domain)"/>
    <property type="match status" value="1"/>
</dbReference>
<feature type="domain" description="Ribosomal RNA adenine methylase transferase N-terminal" evidence="8">
    <location>
        <begin position="66"/>
        <end position="194"/>
    </location>
</feature>
<dbReference type="SUPFAM" id="SSF53335">
    <property type="entry name" value="S-adenosyl-L-methionine-dependent methyltransferases"/>
    <property type="match status" value="1"/>
</dbReference>
<dbReference type="Gene3D" id="3.40.50.150">
    <property type="entry name" value="Vaccinia Virus protein VP39"/>
    <property type="match status" value="1"/>
</dbReference>
<evidence type="ECO:0000256" key="4">
    <source>
        <dbReference type="ARBA" id="ARBA00022603"/>
    </source>
</evidence>
<feature type="active site" evidence="7">
    <location>
        <position position="62"/>
    </location>
</feature>
<evidence type="ECO:0000256" key="2">
    <source>
        <dbReference type="ARBA" id="ARBA00005369"/>
    </source>
</evidence>
<dbReference type="EMBL" id="JAAGSC010000044">
    <property type="protein sequence ID" value="NDY96815.1"/>
    <property type="molecule type" value="Genomic_DNA"/>
</dbReference>
<evidence type="ECO:0000256" key="1">
    <source>
        <dbReference type="ARBA" id="ARBA00004496"/>
    </source>
</evidence>
<dbReference type="InterPro" id="IPR029063">
    <property type="entry name" value="SAM-dependent_MTases_sf"/>
</dbReference>
<protein>
    <recommendedName>
        <fullName evidence="7">Protein-L-isoaspartate O-methyltransferase</fullName>
        <ecNumber evidence="7">2.1.1.77</ecNumber>
    </recommendedName>
    <alternativeName>
        <fullName evidence="7">L-isoaspartyl protein carboxyl methyltransferase</fullName>
    </alternativeName>
    <alternativeName>
        <fullName evidence="7">Protein L-isoaspartyl methyltransferase</fullName>
    </alternativeName>
    <alternativeName>
        <fullName evidence="7">Protein-beta-aspartate methyltransferase</fullName>
        <shortName evidence="7">PIMT</shortName>
    </alternativeName>
</protein>
<dbReference type="Gene3D" id="1.20.1440.30">
    <property type="entry name" value="Biosynthetic Protein domain"/>
    <property type="match status" value="1"/>
</dbReference>
<dbReference type="GO" id="GO:0004719">
    <property type="term" value="F:protein-L-isoaspartate (D-aspartate) O-methyltransferase activity"/>
    <property type="evidence" value="ECO:0007669"/>
    <property type="project" value="UniProtKB-UniRule"/>
</dbReference>
<keyword evidence="5 7" id="KW-0808">Transferase</keyword>
<dbReference type="FunFam" id="3.40.50.150:FF:000010">
    <property type="entry name" value="Protein-L-isoaspartate O-methyltransferase"/>
    <property type="match status" value="1"/>
</dbReference>
<evidence type="ECO:0000256" key="6">
    <source>
        <dbReference type="ARBA" id="ARBA00022691"/>
    </source>
</evidence>
<comment type="similarity">
    <text evidence="2 7">Belongs to the methyltransferase superfamily. L-isoaspartyl/D-aspartyl protein methyltransferase family.</text>
</comment>
<organism evidence="9 10">
    <name type="scientific">Wenzhouxiangella limi</name>
    <dbReference type="NCBI Taxonomy" id="2707351"/>
    <lineage>
        <taxon>Bacteria</taxon>
        <taxon>Pseudomonadati</taxon>
        <taxon>Pseudomonadota</taxon>
        <taxon>Gammaproteobacteria</taxon>
        <taxon>Chromatiales</taxon>
        <taxon>Wenzhouxiangellaceae</taxon>
        <taxon>Wenzhouxiangella</taxon>
    </lineage>
</organism>
<evidence type="ECO:0000313" key="9">
    <source>
        <dbReference type="EMBL" id="NDY96815.1"/>
    </source>
</evidence>
<dbReference type="Gene3D" id="3.30.1870.10">
    <property type="entry name" value="EreA-like, domain 2"/>
    <property type="match status" value="1"/>
</dbReference>
<dbReference type="GO" id="GO:0030091">
    <property type="term" value="P:protein repair"/>
    <property type="evidence" value="ECO:0007669"/>
    <property type="project" value="UniProtKB-UniRule"/>
</dbReference>
<dbReference type="RefSeq" id="WP_164212208.1">
    <property type="nucleotide sequence ID" value="NZ_JAAGSC010000044.1"/>
</dbReference>
<gene>
    <name evidence="7" type="primary">pcm</name>
    <name evidence="9" type="ORF">G3I74_13865</name>
</gene>
<dbReference type="PROSITE" id="PS01279">
    <property type="entry name" value="PCMT"/>
    <property type="match status" value="1"/>
</dbReference>
<sequence>MSSFNQQREEMVQRQLRERSIRDERVLDAMRAVPRERFVPRRHRDLSYRDGPLPIEAGQTISQPYIVALMAEALELEATDRVLEVGAGSGYAAAVLSRIAAGVYAIEYHDELAHLAAERMAALGYDNVEVTQGDGTRGWPSQAPFDAILVSAGGPDVPPTLLEQLAVGGRMVIPVGDRTRSQELLRVRKIDDHEYRQDSLGRVQFVPLVGSEGWQAGAPEPPKPPRGPKFSLKRQRLSSRVAEACEPFDGIDSADVEAIVERARKARVVMIGEASHGTSEFYRMRARITRALIEQADFNVVGIEADWPDTSMLDRWARGWEGPPLPEAPFGRFPRWMWRNREMLEFVDWLSAHNRGLSDPERRTSIHGLDLYSLYNSIQTVLEYLDRVDPAAADRARQRYGCFSPWEKEPATYGRATVTGQREDCEDEVVATLRDLLARRMDYRTADGEALFDSEQNARVVQSAERYYRVMYHGSRESWNLRDKHMFMTLQAVMRHRGENVRAVVWAHNSHVGNAAATEMGLRGETNIGHLAREAWGDEAYLIGFGTDHGTVAAASNWDEPMQVMKVRPSHSDSYEQICHQSGVRRFTLPLRGDDDLREALATPRLERAIGVIYRPETERISHYFQSVLPEQFDEYIWFDETSAVEPLTQSDREALPDEHPLKG</sequence>
<comment type="function">
    <text evidence="7">Catalyzes the methyl esterification of L-isoaspartyl residues in peptides and proteins that result from spontaneous decomposition of normal L-aspartyl and L-asparaginyl residues. It plays a role in the repair and/or degradation of damaged proteins.</text>
</comment>
<evidence type="ECO:0000256" key="7">
    <source>
        <dbReference type="HAMAP-Rule" id="MF_00090"/>
    </source>
</evidence>
<evidence type="ECO:0000256" key="3">
    <source>
        <dbReference type="ARBA" id="ARBA00022490"/>
    </source>
</evidence>